<feature type="binding site" evidence="9">
    <location>
        <position position="101"/>
    </location>
    <ligand>
        <name>Mg(2+)</name>
        <dbReference type="ChEBI" id="CHEBI:18420"/>
        <label>1</label>
    </ligand>
</feature>
<dbReference type="GO" id="GO:0016818">
    <property type="term" value="F:hydrolase activity, acting on acid anhydrides, in phosphorus-containing anhydrides"/>
    <property type="evidence" value="ECO:0007669"/>
    <property type="project" value="InterPro"/>
</dbReference>
<evidence type="ECO:0000256" key="1">
    <source>
        <dbReference type="ARBA" id="ARBA00000847"/>
    </source>
</evidence>
<dbReference type="GO" id="GO:0006753">
    <property type="term" value="P:nucleoside phosphate metabolic process"/>
    <property type="evidence" value="ECO:0007669"/>
    <property type="project" value="TreeGrafter"/>
</dbReference>
<reference evidence="12 15" key="1">
    <citation type="submission" date="2024-01" db="EMBL/GenBank/DDBJ databases">
        <title>Aequorivita flavus sp. nov., isolated from deep-sea sediment.</title>
        <authorList>
            <person name="Chen X."/>
        </authorList>
    </citation>
    <scope>NUCLEOTIDE SEQUENCE</scope>
    <source>
        <strain evidence="12">MCCC 1A16923</strain>
        <strain evidence="13 15">MCCC 1A16935</strain>
    </source>
</reference>
<dbReference type="Pfam" id="PF00293">
    <property type="entry name" value="NUDIX"/>
    <property type="match status" value="1"/>
</dbReference>
<dbReference type="EMBL" id="JAZBJM010000005">
    <property type="protein sequence ID" value="MEM0518483.1"/>
    <property type="molecule type" value="Genomic_DNA"/>
</dbReference>
<evidence type="ECO:0000313" key="14">
    <source>
        <dbReference type="Proteomes" id="UP001388259"/>
    </source>
</evidence>
<evidence type="ECO:0000256" key="6">
    <source>
        <dbReference type="ARBA" id="ARBA00022801"/>
    </source>
</evidence>
<dbReference type="InterPro" id="IPR004385">
    <property type="entry name" value="NDP_pyrophosphatase"/>
</dbReference>
<evidence type="ECO:0000256" key="5">
    <source>
        <dbReference type="ARBA" id="ARBA00016377"/>
    </source>
</evidence>
<evidence type="ECO:0000256" key="10">
    <source>
        <dbReference type="PIRSR" id="PIRSR604385-3"/>
    </source>
</evidence>
<evidence type="ECO:0000256" key="8">
    <source>
        <dbReference type="ARBA" id="ARBA00032272"/>
    </source>
</evidence>
<feature type="binding site" evidence="9">
    <location>
        <position position="81"/>
    </location>
    <ligand>
        <name>Mg(2+)</name>
        <dbReference type="ChEBI" id="CHEBI:18420"/>
        <label>1</label>
    </ligand>
</feature>
<dbReference type="InterPro" id="IPR015797">
    <property type="entry name" value="NUDIX_hydrolase-like_dom_sf"/>
</dbReference>
<dbReference type="NCBIfam" id="TIGR00052">
    <property type="entry name" value="nudix-type nucleoside diphosphatase, YffH/AdpP family"/>
    <property type="match status" value="1"/>
</dbReference>
<dbReference type="PANTHER" id="PTHR11839">
    <property type="entry name" value="UDP/ADP-SUGAR PYROPHOSPHATASE"/>
    <property type="match status" value="1"/>
</dbReference>
<feature type="domain" description="Nudix hydrolase" evidence="11">
    <location>
        <begin position="41"/>
        <end position="179"/>
    </location>
</feature>
<evidence type="ECO:0000259" key="11">
    <source>
        <dbReference type="PROSITE" id="PS51462"/>
    </source>
</evidence>
<keyword evidence="15" id="KW-1185">Reference proteome</keyword>
<evidence type="ECO:0000256" key="2">
    <source>
        <dbReference type="ARBA" id="ARBA00001946"/>
    </source>
</evidence>
<comment type="cofactor">
    <cofactor evidence="2 9">
        <name>Mg(2+)</name>
        <dbReference type="ChEBI" id="CHEBI:18420"/>
    </cofactor>
</comment>
<feature type="short sequence motif" description="Nudix box" evidence="10">
    <location>
        <begin position="82"/>
        <end position="104"/>
    </location>
</feature>
<organism evidence="12 14">
    <name type="scientific">Aequorivita flava</name>
    <dbReference type="NCBI Taxonomy" id="3114371"/>
    <lineage>
        <taxon>Bacteria</taxon>
        <taxon>Pseudomonadati</taxon>
        <taxon>Bacteroidota</taxon>
        <taxon>Flavobacteriia</taxon>
        <taxon>Flavobacteriales</taxon>
        <taxon>Flavobacteriaceae</taxon>
        <taxon>Aequorivita</taxon>
    </lineage>
</organism>
<keyword evidence="9" id="KW-0460">Magnesium</keyword>
<feature type="binding site" evidence="9">
    <location>
        <position position="97"/>
    </location>
    <ligand>
        <name>Mg(2+)</name>
        <dbReference type="ChEBI" id="CHEBI:18420"/>
        <label>1</label>
    </ligand>
</feature>
<gene>
    <name evidence="13" type="ORF">VZD24_07915</name>
    <name evidence="12" type="ORF">VZD85_08990</name>
</gene>
<dbReference type="PANTHER" id="PTHR11839:SF18">
    <property type="entry name" value="NUDIX HYDROLASE DOMAIN-CONTAINING PROTEIN"/>
    <property type="match status" value="1"/>
</dbReference>
<name>A0AB35YV12_9FLAO</name>
<dbReference type="Proteomes" id="UP001390963">
    <property type="component" value="Unassembled WGS sequence"/>
</dbReference>
<dbReference type="GO" id="GO:0019693">
    <property type="term" value="P:ribose phosphate metabolic process"/>
    <property type="evidence" value="ECO:0007669"/>
    <property type="project" value="TreeGrafter"/>
</dbReference>
<comment type="catalytic activity">
    <reaction evidence="1">
        <text>GDP-alpha-D-mannose + H2O = alpha-D-mannose 1-phosphate + GMP + 2 H(+)</text>
        <dbReference type="Rhea" id="RHEA:27978"/>
        <dbReference type="ChEBI" id="CHEBI:15377"/>
        <dbReference type="ChEBI" id="CHEBI:15378"/>
        <dbReference type="ChEBI" id="CHEBI:57527"/>
        <dbReference type="ChEBI" id="CHEBI:58115"/>
        <dbReference type="ChEBI" id="CHEBI:58409"/>
    </reaction>
</comment>
<feature type="binding site" evidence="9">
    <location>
        <position position="150"/>
    </location>
    <ligand>
        <name>Mg(2+)</name>
        <dbReference type="ChEBI" id="CHEBI:18420"/>
        <label>1</label>
    </ligand>
</feature>
<comment type="similarity">
    <text evidence="3">Belongs to the Nudix hydrolase family. NudK subfamily.</text>
</comment>
<dbReference type="AlphaFoldDB" id="A0AB35YV12"/>
<dbReference type="PROSITE" id="PS00893">
    <property type="entry name" value="NUDIX_BOX"/>
    <property type="match status" value="1"/>
</dbReference>
<dbReference type="GO" id="GO:0046872">
    <property type="term" value="F:metal ion binding"/>
    <property type="evidence" value="ECO:0007669"/>
    <property type="project" value="UniProtKB-KW"/>
</dbReference>
<evidence type="ECO:0000256" key="9">
    <source>
        <dbReference type="PIRSR" id="PIRSR604385-2"/>
    </source>
</evidence>
<keyword evidence="9" id="KW-0479">Metal-binding</keyword>
<dbReference type="InterPro" id="IPR000086">
    <property type="entry name" value="NUDIX_hydrolase_dom"/>
</dbReference>
<sequence>MKYNIKDEKIVFNDHYKMVKATVSYDTFNGAQINTKRLAFERGNSVAILLIEKETQSVLLTNQFRYPSCKNNDGWLLEIPAGSLEENENPEDCIKREVMEELGYQLPTSKLIHTFYTSPGGSTERIYLFYAEISKENKTEKGGGNSEENEDIELVKIPISEIVSAIPKIKDAKTILALQWYLLHFKKL</sequence>
<evidence type="ECO:0000256" key="7">
    <source>
        <dbReference type="ARBA" id="ARBA00032162"/>
    </source>
</evidence>
<comment type="caution">
    <text evidence="12">The sequence shown here is derived from an EMBL/GenBank/DDBJ whole genome shotgun (WGS) entry which is preliminary data.</text>
</comment>
<evidence type="ECO:0000256" key="3">
    <source>
        <dbReference type="ARBA" id="ARBA00007275"/>
    </source>
</evidence>
<dbReference type="SUPFAM" id="SSF55811">
    <property type="entry name" value="Nudix"/>
    <property type="match status" value="1"/>
</dbReference>
<dbReference type="CDD" id="cd24157">
    <property type="entry name" value="NUDIX_GDPMK"/>
    <property type="match status" value="1"/>
</dbReference>
<dbReference type="EMBL" id="JBANCF010000005">
    <property type="protein sequence ID" value="MEM0573435.1"/>
    <property type="molecule type" value="Genomic_DNA"/>
</dbReference>
<dbReference type="RefSeq" id="WP_279450167.1">
    <property type="nucleotide sequence ID" value="NZ_JAZBJM010000005.1"/>
</dbReference>
<protein>
    <recommendedName>
        <fullName evidence="5">GDP-mannose pyrophosphatase</fullName>
    </recommendedName>
    <alternativeName>
        <fullName evidence="7">GDP-mannose hydrolase</fullName>
    </alternativeName>
    <alternativeName>
        <fullName evidence="8">GDPMK</fullName>
    </alternativeName>
</protein>
<evidence type="ECO:0000313" key="13">
    <source>
        <dbReference type="EMBL" id="MEM0573435.1"/>
    </source>
</evidence>
<proteinExistence type="inferred from homology"/>
<evidence type="ECO:0000313" key="15">
    <source>
        <dbReference type="Proteomes" id="UP001390963"/>
    </source>
</evidence>
<dbReference type="Gene3D" id="3.90.79.10">
    <property type="entry name" value="Nucleoside Triphosphate Pyrophosphohydrolase"/>
    <property type="match status" value="1"/>
</dbReference>
<evidence type="ECO:0000256" key="4">
    <source>
        <dbReference type="ARBA" id="ARBA00011738"/>
    </source>
</evidence>
<keyword evidence="6 12" id="KW-0378">Hydrolase</keyword>
<comment type="subunit">
    <text evidence="4">Homodimer.</text>
</comment>
<dbReference type="Proteomes" id="UP001388259">
    <property type="component" value="Unassembled WGS sequence"/>
</dbReference>
<dbReference type="InterPro" id="IPR020084">
    <property type="entry name" value="NUDIX_hydrolase_CS"/>
</dbReference>
<accession>A0AB35YV12</accession>
<dbReference type="GO" id="GO:0005829">
    <property type="term" value="C:cytosol"/>
    <property type="evidence" value="ECO:0007669"/>
    <property type="project" value="TreeGrafter"/>
</dbReference>
<dbReference type="PROSITE" id="PS51462">
    <property type="entry name" value="NUDIX"/>
    <property type="match status" value="1"/>
</dbReference>
<evidence type="ECO:0000313" key="12">
    <source>
        <dbReference type="EMBL" id="MEM0518483.1"/>
    </source>
</evidence>